<dbReference type="EMBL" id="MKQR01000026">
    <property type="protein sequence ID" value="OLR90734.1"/>
    <property type="molecule type" value="Genomic_DNA"/>
</dbReference>
<dbReference type="Proteomes" id="UP000186040">
    <property type="component" value="Unassembled WGS sequence"/>
</dbReference>
<reference evidence="2 3" key="1">
    <citation type="submission" date="2016-10" db="EMBL/GenBank/DDBJ databases">
        <title>The Draft Genome Sequence of Actinokineospora bangkokensis 44EHWT reveals the biosynthetic pathway of antifungal compounds Thailandins with unusual extender unit butylmalonyl-CoA.</title>
        <authorList>
            <person name="Greule A."/>
            <person name="Intra B."/>
            <person name="Flemming S."/>
            <person name="Rommel M.G."/>
            <person name="Panbangred W."/>
            <person name="Bechthold A."/>
        </authorList>
    </citation>
    <scope>NUCLEOTIDE SEQUENCE [LARGE SCALE GENOMIC DNA]</scope>
    <source>
        <strain evidence="2 3">44EHW</strain>
    </source>
</reference>
<evidence type="ECO:0000313" key="2">
    <source>
        <dbReference type="EMBL" id="OLR90734.1"/>
    </source>
</evidence>
<gene>
    <name evidence="2" type="ORF">BJP25_29525</name>
</gene>
<proteinExistence type="predicted"/>
<name>A0A1Q9LFE1_9PSEU</name>
<dbReference type="AlphaFoldDB" id="A0A1Q9LFE1"/>
<feature type="transmembrane region" description="Helical" evidence="1">
    <location>
        <begin position="72"/>
        <end position="95"/>
    </location>
</feature>
<dbReference type="STRING" id="1193682.BJP25_29525"/>
<keyword evidence="1" id="KW-0472">Membrane</keyword>
<feature type="transmembrane region" description="Helical" evidence="1">
    <location>
        <begin position="25"/>
        <end position="41"/>
    </location>
</feature>
<organism evidence="2 3">
    <name type="scientific">Actinokineospora bangkokensis</name>
    <dbReference type="NCBI Taxonomy" id="1193682"/>
    <lineage>
        <taxon>Bacteria</taxon>
        <taxon>Bacillati</taxon>
        <taxon>Actinomycetota</taxon>
        <taxon>Actinomycetes</taxon>
        <taxon>Pseudonocardiales</taxon>
        <taxon>Pseudonocardiaceae</taxon>
        <taxon>Actinokineospora</taxon>
    </lineage>
</organism>
<keyword evidence="1" id="KW-0812">Transmembrane</keyword>
<comment type="caution">
    <text evidence="2">The sequence shown here is derived from an EMBL/GenBank/DDBJ whole genome shotgun (WGS) entry which is preliminary data.</text>
</comment>
<evidence type="ECO:0000313" key="3">
    <source>
        <dbReference type="Proteomes" id="UP000186040"/>
    </source>
</evidence>
<feature type="transmembrane region" description="Helical" evidence="1">
    <location>
        <begin position="46"/>
        <end position="66"/>
    </location>
</feature>
<protein>
    <submittedName>
        <fullName evidence="2">Uncharacterized protein</fullName>
    </submittedName>
</protein>
<accession>A0A1Q9LFE1</accession>
<keyword evidence="1" id="KW-1133">Transmembrane helix</keyword>
<sequence length="105" mass="10234">MVVAAGITAVLLVFASRSLGVLGLGAALSALVGAGVAFPLWEGRGWARATAVGAALLGALCAPAAANAVSGGFAPVAGGALVVVWMVVVVLLLRVDVGEWVGRRG</sequence>
<evidence type="ECO:0000256" key="1">
    <source>
        <dbReference type="SAM" id="Phobius"/>
    </source>
</evidence>
<keyword evidence="3" id="KW-1185">Reference proteome</keyword>